<dbReference type="Pfam" id="PF02016">
    <property type="entry name" value="Peptidase_S66"/>
    <property type="match status" value="1"/>
</dbReference>
<dbReference type="AlphaFoldDB" id="A0A0B7IZM4"/>
<dbReference type="GO" id="GO:0106415">
    <property type="term" value="F:muramoyltetrapeptide carboxypeptidase activity"/>
    <property type="evidence" value="ECO:0007669"/>
    <property type="project" value="UniProtKB-EC"/>
</dbReference>
<evidence type="ECO:0000259" key="1">
    <source>
        <dbReference type="Pfam" id="PF02016"/>
    </source>
</evidence>
<protein>
    <submittedName>
        <fullName evidence="2">Murein tetrapeptide carboxypeptidase</fullName>
        <ecNumber evidence="2">3.4.17.13</ecNumber>
    </submittedName>
</protein>
<dbReference type="InterPro" id="IPR040449">
    <property type="entry name" value="Peptidase_S66_N"/>
</dbReference>
<evidence type="ECO:0000313" key="2">
    <source>
        <dbReference type="EMBL" id="CEO17372.1"/>
    </source>
</evidence>
<dbReference type="InterPro" id="IPR003507">
    <property type="entry name" value="S66_fam"/>
</dbReference>
<dbReference type="PANTHER" id="PTHR30237:SF2">
    <property type="entry name" value="MUREIN TETRAPEPTIDE CARBOXYPEPTIDASE"/>
    <property type="match status" value="1"/>
</dbReference>
<feature type="domain" description="LD-carboxypeptidase N-terminal" evidence="1">
    <location>
        <begin position="2"/>
        <end position="59"/>
    </location>
</feature>
<keyword evidence="2" id="KW-0121">Carboxypeptidase</keyword>
<dbReference type="EC" id="3.4.17.13" evidence="2"/>
<dbReference type="Gene3D" id="3.40.50.10740">
    <property type="entry name" value="Class I glutamine amidotransferase-like"/>
    <property type="match status" value="1"/>
</dbReference>
<dbReference type="STRING" id="109232.RMONA_04960"/>
<name>A0A0B7IZM4_9RICK</name>
<accession>A0A0B7IZM4</accession>
<keyword evidence="2" id="KW-0378">Hydrolase</keyword>
<dbReference type="EMBL" id="LN794217">
    <property type="protein sequence ID" value="CEO17372.1"/>
    <property type="molecule type" value="Genomic_DNA"/>
</dbReference>
<evidence type="ECO:0000313" key="3">
    <source>
        <dbReference type="Proteomes" id="UP000018149"/>
    </source>
</evidence>
<dbReference type="InterPro" id="IPR027478">
    <property type="entry name" value="LdcA_N"/>
</dbReference>
<organism evidence="2 3">
    <name type="scientific">Rickettsia monacensis</name>
    <dbReference type="NCBI Taxonomy" id="109232"/>
    <lineage>
        <taxon>Bacteria</taxon>
        <taxon>Pseudomonadati</taxon>
        <taxon>Pseudomonadota</taxon>
        <taxon>Alphaproteobacteria</taxon>
        <taxon>Rickettsiales</taxon>
        <taxon>Rickettsiaceae</taxon>
        <taxon>Rickettsieae</taxon>
        <taxon>Rickettsia</taxon>
        <taxon>spotted fever group</taxon>
    </lineage>
</organism>
<proteinExistence type="predicted"/>
<keyword evidence="2" id="KW-0645">Protease</keyword>
<dbReference type="SUPFAM" id="SSF52317">
    <property type="entry name" value="Class I glutamine amidotransferase-like"/>
    <property type="match status" value="1"/>
</dbReference>
<sequence>MENEQIKIIWAFRGGYGCGEFVEDCFNIKQKGDKILIGYSDITVLHLLLNNHYNIPTIHDSVLTSLLPAY</sequence>
<reference evidence="2 3" key="1">
    <citation type="submission" date="2015-01" db="EMBL/GenBank/DDBJ databases">
        <title>Draft genome sequence of Rickettsia monacensis strain IrR/Munich.</title>
        <authorList>
            <person name="Felsheim R.F."/>
            <person name="Johnson S.L."/>
            <person name="Kurtti T.J."/>
            <person name="Munderloh U.G."/>
        </authorList>
    </citation>
    <scope>NUCLEOTIDE SEQUENCE [LARGE SCALE GENOMIC DNA]</scope>
    <source>
        <strain evidence="2 3">IrR/Munich</strain>
    </source>
</reference>
<dbReference type="HOGENOM" id="CLU_2755291_0_0_5"/>
<dbReference type="InterPro" id="IPR029062">
    <property type="entry name" value="Class_I_gatase-like"/>
</dbReference>
<gene>
    <name evidence="2" type="ORF">RMONA_04960</name>
</gene>
<keyword evidence="3" id="KW-1185">Reference proteome</keyword>
<dbReference type="Proteomes" id="UP000018149">
    <property type="component" value="Chromosome I"/>
</dbReference>
<dbReference type="PANTHER" id="PTHR30237">
    <property type="entry name" value="MURAMOYLTETRAPEPTIDE CARBOXYPEPTIDASE"/>
    <property type="match status" value="1"/>
</dbReference>
<dbReference type="KEGG" id="rmc:RMONA_04960"/>